<keyword evidence="2" id="KW-1185">Reference proteome</keyword>
<accession>A0AB94IM32</accession>
<sequence length="131" mass="15426">MNIYEALKNVEYKKKLYFEWKHNIRFVQTLPVKTEEEFLRMIGAKTLNGFIKWERSQEYKNLLLLLLESRVANDFDIIYKVVSEKAKDGDEKSIRLFLSMQKDIQVNAKLAAKTFNVVEDDSEDDDGLVLD</sequence>
<dbReference type="Proteomes" id="UP000018877">
    <property type="component" value="Unassembled WGS sequence"/>
</dbReference>
<evidence type="ECO:0000313" key="1">
    <source>
        <dbReference type="EMBL" id="ETI68135.1"/>
    </source>
</evidence>
<proteinExistence type="predicted"/>
<dbReference type="EMBL" id="ALAN01000076">
    <property type="protein sequence ID" value="ETI68135.1"/>
    <property type="molecule type" value="Genomic_DNA"/>
</dbReference>
<comment type="caution">
    <text evidence="1">The sequence shown here is derived from an EMBL/GenBank/DDBJ whole genome shotgun (WGS) entry which is preliminary data.</text>
</comment>
<protein>
    <recommendedName>
        <fullName evidence="3">Phage protein</fullName>
    </recommendedName>
</protein>
<evidence type="ECO:0000313" key="2">
    <source>
        <dbReference type="Proteomes" id="UP000018877"/>
    </source>
</evidence>
<name>A0AB94IM32_9BACI</name>
<dbReference type="RefSeq" id="WP_024028997.1">
    <property type="nucleotide sequence ID" value="NZ_ALAN01000076.1"/>
</dbReference>
<reference evidence="1 2" key="1">
    <citation type="journal article" date="2014" name="Environ. Microbiol.">
        <title>The nitrate-ammonifying and nosZ-carrying bacterium Bacillus vireti is a potent source and sink for nitric and nitrous oxide under high nitrate conditions.</title>
        <authorList>
            <person name="Mania D."/>
            <person name="Heylen K."/>
            <person name="van Spanning R.J."/>
            <person name="Frostegard A."/>
        </authorList>
    </citation>
    <scope>NUCLEOTIDE SEQUENCE [LARGE SCALE GENOMIC DNA]</scope>
    <source>
        <strain evidence="1 2">LMG 21834</strain>
    </source>
</reference>
<evidence type="ECO:0008006" key="3">
    <source>
        <dbReference type="Google" id="ProtNLM"/>
    </source>
</evidence>
<dbReference type="AlphaFoldDB" id="A0AB94IM32"/>
<organism evidence="1 2">
    <name type="scientific">Neobacillus vireti LMG 21834</name>
    <dbReference type="NCBI Taxonomy" id="1131730"/>
    <lineage>
        <taxon>Bacteria</taxon>
        <taxon>Bacillati</taxon>
        <taxon>Bacillota</taxon>
        <taxon>Bacilli</taxon>
        <taxon>Bacillales</taxon>
        <taxon>Bacillaceae</taxon>
        <taxon>Neobacillus</taxon>
    </lineage>
</organism>
<gene>
    <name evidence="1" type="ORF">BAVI_14069</name>
</gene>